<keyword evidence="2" id="KW-0472">Membrane</keyword>
<feature type="transmembrane region" description="Helical" evidence="2">
    <location>
        <begin position="6"/>
        <end position="27"/>
    </location>
</feature>
<evidence type="ECO:0000313" key="4">
    <source>
        <dbReference type="Proteomes" id="UP000076154"/>
    </source>
</evidence>
<feature type="compositionally biased region" description="Basic and acidic residues" evidence="1">
    <location>
        <begin position="338"/>
        <end position="362"/>
    </location>
</feature>
<comment type="caution">
    <text evidence="3">The sequence shown here is derived from an EMBL/GenBank/DDBJ whole genome shotgun (WGS) entry which is preliminary data.</text>
</comment>
<feature type="region of interest" description="Disordered" evidence="1">
    <location>
        <begin position="236"/>
        <end position="377"/>
    </location>
</feature>
<feature type="transmembrane region" description="Helical" evidence="2">
    <location>
        <begin position="39"/>
        <end position="59"/>
    </location>
</feature>
<dbReference type="AlphaFoldDB" id="A0A369K6W6"/>
<evidence type="ECO:0000313" key="3">
    <source>
        <dbReference type="EMBL" id="RDB30351.1"/>
    </source>
</evidence>
<feature type="transmembrane region" description="Helical" evidence="2">
    <location>
        <begin position="159"/>
        <end position="181"/>
    </location>
</feature>
<keyword evidence="2" id="KW-0812">Transmembrane</keyword>
<keyword evidence="4" id="KW-1185">Reference proteome</keyword>
<dbReference type="EMBL" id="LUEZ02000005">
    <property type="protein sequence ID" value="RDB30351.1"/>
    <property type="molecule type" value="Genomic_DNA"/>
</dbReference>
<dbReference type="InParanoid" id="A0A369K6W6"/>
<protein>
    <submittedName>
        <fullName evidence="3">Uncharacterized protein</fullName>
    </submittedName>
</protein>
<dbReference type="STRING" id="39966.A0A369K6W6"/>
<feature type="transmembrane region" description="Helical" evidence="2">
    <location>
        <begin position="404"/>
        <end position="428"/>
    </location>
</feature>
<feature type="compositionally biased region" description="Basic and acidic residues" evidence="1">
    <location>
        <begin position="311"/>
        <end position="330"/>
    </location>
</feature>
<gene>
    <name evidence="3" type="ORF">Hypma_007197</name>
</gene>
<dbReference type="OrthoDB" id="3256745at2759"/>
<feature type="transmembrane region" description="Helical" evidence="2">
    <location>
        <begin position="118"/>
        <end position="139"/>
    </location>
</feature>
<reference evidence="3" key="1">
    <citation type="submission" date="2018-04" db="EMBL/GenBank/DDBJ databases">
        <title>Whole genome sequencing of Hypsizygus marmoreus.</title>
        <authorList>
            <person name="Choi I.-G."/>
            <person name="Min B."/>
            <person name="Kim J.-G."/>
            <person name="Kim S."/>
            <person name="Oh Y.-L."/>
            <person name="Kong W.-S."/>
            <person name="Park H."/>
            <person name="Jeong J."/>
            <person name="Song E.-S."/>
        </authorList>
    </citation>
    <scope>NUCLEOTIDE SEQUENCE [LARGE SCALE GENOMIC DNA]</scope>
    <source>
        <strain evidence="3">51987-8</strain>
    </source>
</reference>
<accession>A0A369K6W6</accession>
<organism evidence="3 4">
    <name type="scientific">Hypsizygus marmoreus</name>
    <name type="common">White beech mushroom</name>
    <name type="synonym">Agaricus marmoreus</name>
    <dbReference type="NCBI Taxonomy" id="39966"/>
    <lineage>
        <taxon>Eukaryota</taxon>
        <taxon>Fungi</taxon>
        <taxon>Dikarya</taxon>
        <taxon>Basidiomycota</taxon>
        <taxon>Agaricomycotina</taxon>
        <taxon>Agaricomycetes</taxon>
        <taxon>Agaricomycetidae</taxon>
        <taxon>Agaricales</taxon>
        <taxon>Tricholomatineae</taxon>
        <taxon>Lyophyllaceae</taxon>
        <taxon>Hypsizygus</taxon>
    </lineage>
</organism>
<sequence>MLPFSLRIAWFCLSLSGLIGCWITLFAFGRAVGALWGPILYCIGCTMMQGIFCLGLIWKMDPFLMPRSFCIVQSIFIGFATFLMTGVAAAFSVATSLAALKPKRWMEGGKGALVWRPVFLFPVLVFPVIASAVQIAITFRFDTGERSDDLHCEYSNPLWIRFLSYAGIPFLLSIPCCYLSIKSILRILKTNKHLRRSRDPDMDIDHFTSIPRRPKEVHIPRAISTSQSSIAIANMSPTSHSNREPLSPALSGGTTLASRGFHMPFQPPPLSLDTLNSSISSRPGSDEPDSPISSSFPTFANPPHAGTVTIDPDRLTIAESTIHPKEDWREILGPARTPDLDKHDSLRWEGDGDKSDYEYGKGDDDDVTEDGLSGTYTPRGLQVQRSIGNLARKSRRPLPTLAPAVWRIIFFQCTFTFIHLLMCISTVADVIKGGPPSPFGTQHVAIILAAWGPVIIFAPLSRSNLRQTHHPFWLPWK</sequence>
<name>A0A369K6W6_HYPMA</name>
<feature type="transmembrane region" description="Helical" evidence="2">
    <location>
        <begin position="71"/>
        <end position="97"/>
    </location>
</feature>
<dbReference type="Proteomes" id="UP000076154">
    <property type="component" value="Unassembled WGS sequence"/>
</dbReference>
<keyword evidence="2" id="KW-1133">Transmembrane helix</keyword>
<evidence type="ECO:0000256" key="2">
    <source>
        <dbReference type="SAM" id="Phobius"/>
    </source>
</evidence>
<feature type="compositionally biased region" description="Polar residues" evidence="1">
    <location>
        <begin position="273"/>
        <end position="283"/>
    </location>
</feature>
<evidence type="ECO:0000256" key="1">
    <source>
        <dbReference type="SAM" id="MobiDB-lite"/>
    </source>
</evidence>
<proteinExistence type="predicted"/>
<feature type="transmembrane region" description="Helical" evidence="2">
    <location>
        <begin position="440"/>
        <end position="460"/>
    </location>
</feature>
<dbReference type="PROSITE" id="PS51257">
    <property type="entry name" value="PROKAR_LIPOPROTEIN"/>
    <property type="match status" value="1"/>
</dbReference>